<comment type="function">
    <text evidence="7">Catalyzes the reversible isomerization of glucose-6-phosphate to fructose-6-phosphate.</text>
</comment>
<keyword evidence="5 7" id="KW-0413">Isomerase</keyword>
<comment type="similarity">
    <text evidence="2 7 8">Belongs to the GPI family.</text>
</comment>
<dbReference type="InterPro" id="IPR023096">
    <property type="entry name" value="G6P_Isomerase_C"/>
</dbReference>
<dbReference type="CDD" id="cd05016">
    <property type="entry name" value="SIS_PGI_2"/>
    <property type="match status" value="1"/>
</dbReference>
<evidence type="ECO:0000256" key="1">
    <source>
        <dbReference type="ARBA" id="ARBA00004926"/>
    </source>
</evidence>
<dbReference type="Gene3D" id="1.10.1390.10">
    <property type="match status" value="1"/>
</dbReference>
<dbReference type="PANTHER" id="PTHR11469:SF1">
    <property type="entry name" value="GLUCOSE-6-PHOSPHATE ISOMERASE"/>
    <property type="match status" value="1"/>
</dbReference>
<feature type="region of interest" description="Disordered" evidence="9">
    <location>
        <begin position="501"/>
        <end position="524"/>
    </location>
</feature>
<dbReference type="EMBL" id="CP001678">
    <property type="protein sequence ID" value="ACT59802.1"/>
    <property type="molecule type" value="Genomic_DNA"/>
</dbReference>
<dbReference type="GO" id="GO:0048029">
    <property type="term" value="F:monosaccharide binding"/>
    <property type="evidence" value="ECO:0007669"/>
    <property type="project" value="TreeGrafter"/>
</dbReference>
<accession>C6XLX0</accession>
<dbReference type="UniPathway" id="UPA00109">
    <property type="reaction ID" value="UER00181"/>
</dbReference>
<dbReference type="PRINTS" id="PR00662">
    <property type="entry name" value="G6PISOMERASE"/>
</dbReference>
<evidence type="ECO:0000313" key="11">
    <source>
        <dbReference type="Proteomes" id="UP000002745"/>
    </source>
</evidence>
<keyword evidence="3 7" id="KW-0312">Gluconeogenesis</keyword>
<dbReference type="GO" id="GO:0097367">
    <property type="term" value="F:carbohydrate derivative binding"/>
    <property type="evidence" value="ECO:0007669"/>
    <property type="project" value="InterPro"/>
</dbReference>
<evidence type="ECO:0000256" key="2">
    <source>
        <dbReference type="ARBA" id="ARBA00006604"/>
    </source>
</evidence>
<dbReference type="GO" id="GO:0051156">
    <property type="term" value="P:glucose 6-phosphate metabolic process"/>
    <property type="evidence" value="ECO:0007669"/>
    <property type="project" value="TreeGrafter"/>
</dbReference>
<dbReference type="AlphaFoldDB" id="C6XLX0"/>
<dbReference type="Gene3D" id="3.40.50.10490">
    <property type="entry name" value="Glucose-6-phosphate isomerase like protein, domain 1"/>
    <property type="match status" value="2"/>
</dbReference>
<dbReference type="STRING" id="582402.Hbal_2121"/>
<dbReference type="GO" id="GO:0005829">
    <property type="term" value="C:cytosol"/>
    <property type="evidence" value="ECO:0007669"/>
    <property type="project" value="TreeGrafter"/>
</dbReference>
<evidence type="ECO:0000256" key="9">
    <source>
        <dbReference type="SAM" id="MobiDB-lite"/>
    </source>
</evidence>
<proteinExistence type="inferred from homology"/>
<feature type="active site" description="Proton donor" evidence="7">
    <location>
        <position position="329"/>
    </location>
</feature>
<gene>
    <name evidence="7" type="primary">pgi</name>
    <name evidence="10" type="ordered locus">Hbal_2121</name>
</gene>
<dbReference type="InterPro" id="IPR046348">
    <property type="entry name" value="SIS_dom_sf"/>
</dbReference>
<dbReference type="eggNOG" id="COG0166">
    <property type="taxonomic scope" value="Bacteria"/>
</dbReference>
<dbReference type="InterPro" id="IPR018189">
    <property type="entry name" value="Phosphoglucose_isomerase_CS"/>
</dbReference>
<keyword evidence="7" id="KW-0963">Cytoplasm</keyword>
<evidence type="ECO:0000256" key="5">
    <source>
        <dbReference type="ARBA" id="ARBA00023235"/>
    </source>
</evidence>
<dbReference type="KEGG" id="hba:Hbal_2121"/>
<comment type="pathway">
    <text evidence="7">Carbohydrate biosynthesis; gluconeogenesis.</text>
</comment>
<dbReference type="Pfam" id="PF00342">
    <property type="entry name" value="PGI"/>
    <property type="match status" value="1"/>
</dbReference>
<dbReference type="GO" id="GO:0004347">
    <property type="term" value="F:glucose-6-phosphate isomerase activity"/>
    <property type="evidence" value="ECO:0007669"/>
    <property type="project" value="UniProtKB-UniRule"/>
</dbReference>
<protein>
    <recommendedName>
        <fullName evidence="7">Glucose-6-phosphate isomerase</fullName>
        <shortName evidence="7">GPI</shortName>
        <ecNumber evidence="7">5.3.1.9</ecNumber>
    </recommendedName>
    <alternativeName>
        <fullName evidence="7">Phosphoglucose isomerase</fullName>
        <shortName evidence="7">PGI</shortName>
    </alternativeName>
    <alternativeName>
        <fullName evidence="7">Phosphohexose isomerase</fullName>
        <shortName evidence="7">PHI</shortName>
    </alternativeName>
</protein>
<dbReference type="HOGENOM" id="CLU_017947_3_1_5"/>
<evidence type="ECO:0000256" key="6">
    <source>
        <dbReference type="ARBA" id="ARBA00029321"/>
    </source>
</evidence>
<dbReference type="InterPro" id="IPR035476">
    <property type="entry name" value="SIS_PGI_1"/>
</dbReference>
<evidence type="ECO:0000256" key="7">
    <source>
        <dbReference type="HAMAP-Rule" id="MF_00473"/>
    </source>
</evidence>
<dbReference type="GO" id="GO:0006096">
    <property type="term" value="P:glycolytic process"/>
    <property type="evidence" value="ECO:0007669"/>
    <property type="project" value="UniProtKB-UniRule"/>
</dbReference>
<dbReference type="PROSITE" id="PS00174">
    <property type="entry name" value="P_GLUCOSE_ISOMERASE_2"/>
    <property type="match status" value="1"/>
</dbReference>
<organism evidence="10 11">
    <name type="scientific">Hirschia baltica (strain ATCC 49814 / DSM 5838 / IFAM 1418)</name>
    <dbReference type="NCBI Taxonomy" id="582402"/>
    <lineage>
        <taxon>Bacteria</taxon>
        <taxon>Pseudomonadati</taxon>
        <taxon>Pseudomonadota</taxon>
        <taxon>Alphaproteobacteria</taxon>
        <taxon>Hyphomonadales</taxon>
        <taxon>Hyphomonadaceae</taxon>
        <taxon>Hirschia</taxon>
    </lineage>
</organism>
<dbReference type="InterPro" id="IPR035482">
    <property type="entry name" value="SIS_PGI_2"/>
</dbReference>
<dbReference type="Proteomes" id="UP000002745">
    <property type="component" value="Chromosome"/>
</dbReference>
<evidence type="ECO:0000313" key="10">
    <source>
        <dbReference type="EMBL" id="ACT59802.1"/>
    </source>
</evidence>
<keyword evidence="4 7" id="KW-0324">Glycolysis</keyword>
<feature type="active site" evidence="7">
    <location>
        <position position="360"/>
    </location>
</feature>
<dbReference type="RefSeq" id="WP_015827952.1">
    <property type="nucleotide sequence ID" value="NC_012982.1"/>
</dbReference>
<dbReference type="HAMAP" id="MF_00473">
    <property type="entry name" value="G6P_isomerase"/>
    <property type="match status" value="1"/>
</dbReference>
<comment type="pathway">
    <text evidence="1 7 8">Carbohydrate degradation; glycolysis; D-glyceraldehyde 3-phosphate and glycerone phosphate from D-glucose: step 2/4.</text>
</comment>
<comment type="catalytic activity">
    <reaction evidence="6 7 8">
        <text>alpha-D-glucose 6-phosphate = beta-D-fructose 6-phosphate</text>
        <dbReference type="Rhea" id="RHEA:11816"/>
        <dbReference type="ChEBI" id="CHEBI:57634"/>
        <dbReference type="ChEBI" id="CHEBI:58225"/>
        <dbReference type="EC" id="5.3.1.9"/>
    </reaction>
</comment>
<dbReference type="PROSITE" id="PS00765">
    <property type="entry name" value="P_GLUCOSE_ISOMERASE_1"/>
    <property type="match status" value="1"/>
</dbReference>
<keyword evidence="11" id="KW-1185">Reference proteome</keyword>
<dbReference type="PANTHER" id="PTHR11469">
    <property type="entry name" value="GLUCOSE-6-PHOSPHATE ISOMERASE"/>
    <property type="match status" value="1"/>
</dbReference>
<evidence type="ECO:0000256" key="3">
    <source>
        <dbReference type="ARBA" id="ARBA00022432"/>
    </source>
</evidence>
<dbReference type="OrthoDB" id="140919at2"/>
<evidence type="ECO:0000256" key="8">
    <source>
        <dbReference type="RuleBase" id="RU000612"/>
    </source>
</evidence>
<comment type="subcellular location">
    <subcellularLocation>
        <location evidence="7">Cytoplasm</location>
    </subcellularLocation>
</comment>
<feature type="active site" evidence="7">
    <location>
        <position position="490"/>
    </location>
</feature>
<dbReference type="PROSITE" id="PS51463">
    <property type="entry name" value="P_GLUCOSE_ISOMERASE_3"/>
    <property type="match status" value="1"/>
</dbReference>
<sequence>MTDTIGASHSQPLKDIAREEGRLNEFVWVGPHIEADVTRQPFSGAALAEIMEFADSQELTQSIQMLFAGEVINGSENRPALHWALRGNNDHLAKASEFAEQAKACREFADKVSSGALGFEVKTILHIGIGGSDLGPRLIWDALRPLGHKGPNIRFCANVDPADFAEATEGLDAKSTLVIVVSKSFKTPETQANAQLARQWLISELGEDNLNDHMAAVSSAPDLAQAWGAPADRIFPMDSAVGGRYSVWSSVGLSLMIALGSEIWSEFLGGAAEMDAHFRDAPLKDNLPAKLAMMDYHVHSQRGIASRVVLAYAHRLRKLPDFLQQLEMESNGKSAASGRGVKTDITAPITWGSVGTLGQHSFHQLLHQGIDRSAAEFVVSLNAGVKEGDKKNGQSLLANAYAQAEAFLVGRSEAEAEAQLREKGVDEETIKMRAPHMHMDGGRASSMFLLEDITPRSVGALIAMYEHRTFAYGMLLGINPFDQWGVELGKVMAEEIDNAISGETSKERDPTTMRLIQKTQDARR</sequence>
<evidence type="ECO:0000256" key="4">
    <source>
        <dbReference type="ARBA" id="ARBA00023152"/>
    </source>
</evidence>
<dbReference type="CDD" id="cd05015">
    <property type="entry name" value="SIS_PGI_1"/>
    <property type="match status" value="1"/>
</dbReference>
<dbReference type="GO" id="GO:0006094">
    <property type="term" value="P:gluconeogenesis"/>
    <property type="evidence" value="ECO:0007669"/>
    <property type="project" value="UniProtKB-UniRule"/>
</dbReference>
<reference evidence="11" key="1">
    <citation type="journal article" date="2011" name="J. Bacteriol.">
        <title>Genome sequences of eight morphologically diverse alphaproteobacteria.</title>
        <authorList>
            <consortium name="US DOE Joint Genome Institute"/>
            <person name="Brown P.J."/>
            <person name="Kysela D.T."/>
            <person name="Buechlein A."/>
            <person name="Hemmerich C."/>
            <person name="Brun Y.V."/>
        </authorList>
    </citation>
    <scope>NUCLEOTIDE SEQUENCE [LARGE SCALE GENOMIC DNA]</scope>
    <source>
        <strain evidence="11">ATCC 49814 / DSM 5838 / IFAM 1418</strain>
    </source>
</reference>
<name>C6XLX0_HIRBI</name>
<dbReference type="UniPathway" id="UPA00138"/>
<dbReference type="NCBIfam" id="NF001211">
    <property type="entry name" value="PRK00179.1"/>
    <property type="match status" value="1"/>
</dbReference>
<dbReference type="SUPFAM" id="SSF53697">
    <property type="entry name" value="SIS domain"/>
    <property type="match status" value="1"/>
</dbReference>
<dbReference type="EC" id="5.3.1.9" evidence="7"/>
<dbReference type="InterPro" id="IPR001672">
    <property type="entry name" value="G6P_Isomerase"/>
</dbReference>